<proteinExistence type="predicted"/>
<organism evidence="5 6">
    <name type="scientific">Xanthobacter autotrophicus (strain ATCC BAA-1158 / Py2)</name>
    <dbReference type="NCBI Taxonomy" id="78245"/>
    <lineage>
        <taxon>Bacteria</taxon>
        <taxon>Pseudomonadati</taxon>
        <taxon>Pseudomonadota</taxon>
        <taxon>Alphaproteobacteria</taxon>
        <taxon>Hyphomicrobiales</taxon>
        <taxon>Xanthobacteraceae</taxon>
        <taxon>Xanthobacter</taxon>
    </lineage>
</organism>
<sequence length="350" mass="37373">MWDRNPVRTSLVHMLPTVADRHGLPLPPLLTKAGLPPEEAFTGDVVARAQICTLLAHLAQQAGDPTIGLDLGAMGDPALLGMTGRALFAGRTLRECLAALARQMPSLQGGVALWVDERDGVARWGQCMADSDRGHARVLNEGVAAFMAKAVRAIAGMEPEHLGVSLPHRAQAPIRVYEDKLASRLSFGTGDGVALTFDAAWLDRPNLLMAVAPPETDAGRPDLAHRVAGDAVWRDDGALLGAVLRLVEGAALSGALGLADTARSLGISPRSLQRRLAGLGTSFETCVDEWRHRQARRYLMDAELPVGSIGRALGYSHPAHFVRAFRRWEGHTPLSFRRAARAGGGAGSQR</sequence>
<dbReference type="InterPro" id="IPR018060">
    <property type="entry name" value="HTH_AraC"/>
</dbReference>
<evidence type="ECO:0000256" key="1">
    <source>
        <dbReference type="ARBA" id="ARBA00023015"/>
    </source>
</evidence>
<reference evidence="5 6" key="1">
    <citation type="submission" date="2007-07" db="EMBL/GenBank/DDBJ databases">
        <title>Complete sequence of chromosome of Xanthobacter autotrophicus Py2.</title>
        <authorList>
            <consortium name="US DOE Joint Genome Institute"/>
            <person name="Copeland A."/>
            <person name="Lucas S."/>
            <person name="Lapidus A."/>
            <person name="Barry K."/>
            <person name="Glavina del Rio T."/>
            <person name="Hammon N."/>
            <person name="Israni S."/>
            <person name="Dalin E."/>
            <person name="Tice H."/>
            <person name="Pitluck S."/>
            <person name="Sims D."/>
            <person name="Brettin T."/>
            <person name="Bruce D."/>
            <person name="Detter J.C."/>
            <person name="Han C."/>
            <person name="Tapia R."/>
            <person name="Brainard J."/>
            <person name="Schmutz J."/>
            <person name="Larimer F."/>
            <person name="Land M."/>
            <person name="Hauser L."/>
            <person name="Kyrpides N."/>
            <person name="Kim E."/>
            <person name="Ensigns S.A."/>
            <person name="Richardson P."/>
        </authorList>
    </citation>
    <scope>NUCLEOTIDE SEQUENCE [LARGE SCALE GENOMIC DNA]</scope>
    <source>
        <strain evidence="6">ATCC BAA-1158 / Py2</strain>
    </source>
</reference>
<dbReference type="EMBL" id="CP000781">
    <property type="protein sequence ID" value="ABS69912.1"/>
    <property type="molecule type" value="Genomic_DNA"/>
</dbReference>
<dbReference type="AlphaFoldDB" id="A7IPG6"/>
<dbReference type="PANTHER" id="PTHR47894">
    <property type="entry name" value="HTH-TYPE TRANSCRIPTIONAL REGULATOR GADX"/>
    <property type="match status" value="1"/>
</dbReference>
<accession>A7IPG6</accession>
<dbReference type="GO" id="GO:0000976">
    <property type="term" value="F:transcription cis-regulatory region binding"/>
    <property type="evidence" value="ECO:0007669"/>
    <property type="project" value="TreeGrafter"/>
</dbReference>
<evidence type="ECO:0000313" key="6">
    <source>
        <dbReference type="Proteomes" id="UP000002417"/>
    </source>
</evidence>
<name>A7IPG6_XANP2</name>
<keyword evidence="6" id="KW-1185">Reference proteome</keyword>
<dbReference type="STRING" id="78245.Xaut_4693"/>
<evidence type="ECO:0000256" key="2">
    <source>
        <dbReference type="ARBA" id="ARBA00023125"/>
    </source>
</evidence>
<dbReference type="Gene3D" id="1.10.10.60">
    <property type="entry name" value="Homeodomain-like"/>
    <property type="match status" value="1"/>
</dbReference>
<dbReference type="GO" id="GO:0003700">
    <property type="term" value="F:DNA-binding transcription factor activity"/>
    <property type="evidence" value="ECO:0007669"/>
    <property type="project" value="InterPro"/>
</dbReference>
<feature type="domain" description="HTH araC/xylS-type" evidence="4">
    <location>
        <begin position="241"/>
        <end position="339"/>
    </location>
</feature>
<protein>
    <submittedName>
        <fullName evidence="5">Helix-turn-helix-domain containing protein AraC type</fullName>
    </submittedName>
</protein>
<evidence type="ECO:0000259" key="4">
    <source>
        <dbReference type="PROSITE" id="PS01124"/>
    </source>
</evidence>
<gene>
    <name evidence="5" type="ordered locus">Xaut_4693</name>
</gene>
<dbReference type="HOGENOM" id="CLU_047522_1_2_5"/>
<dbReference type="eggNOG" id="COG2207">
    <property type="taxonomic scope" value="Bacteria"/>
</dbReference>
<keyword evidence="2" id="KW-0238">DNA-binding</keyword>
<keyword evidence="3" id="KW-0804">Transcription</keyword>
<keyword evidence="1" id="KW-0805">Transcription regulation</keyword>
<dbReference type="GO" id="GO:0005829">
    <property type="term" value="C:cytosol"/>
    <property type="evidence" value="ECO:0007669"/>
    <property type="project" value="TreeGrafter"/>
</dbReference>
<dbReference type="InterPro" id="IPR009057">
    <property type="entry name" value="Homeodomain-like_sf"/>
</dbReference>
<dbReference type="PANTHER" id="PTHR47894:SF1">
    <property type="entry name" value="HTH-TYPE TRANSCRIPTIONAL REGULATOR VQSM"/>
    <property type="match status" value="1"/>
</dbReference>
<dbReference type="Proteomes" id="UP000002417">
    <property type="component" value="Chromosome"/>
</dbReference>
<dbReference type="KEGG" id="xau:Xaut_4693"/>
<evidence type="ECO:0000256" key="3">
    <source>
        <dbReference type="ARBA" id="ARBA00023163"/>
    </source>
</evidence>
<evidence type="ECO:0000313" key="5">
    <source>
        <dbReference type="EMBL" id="ABS69912.1"/>
    </source>
</evidence>
<dbReference type="Pfam" id="PF12625">
    <property type="entry name" value="Arabinose_bd"/>
    <property type="match status" value="1"/>
</dbReference>
<dbReference type="Pfam" id="PF12833">
    <property type="entry name" value="HTH_18"/>
    <property type="match status" value="1"/>
</dbReference>
<dbReference type="SMART" id="SM00342">
    <property type="entry name" value="HTH_ARAC"/>
    <property type="match status" value="1"/>
</dbReference>
<dbReference type="PhylomeDB" id="A7IPG6"/>
<dbReference type="SUPFAM" id="SSF46689">
    <property type="entry name" value="Homeodomain-like"/>
    <property type="match status" value="1"/>
</dbReference>
<dbReference type="InterPro" id="IPR032687">
    <property type="entry name" value="AraC-type_N"/>
</dbReference>
<dbReference type="PROSITE" id="PS01124">
    <property type="entry name" value="HTH_ARAC_FAMILY_2"/>
    <property type="match status" value="1"/>
</dbReference>
<dbReference type="OrthoDB" id="8004517at2"/>